<keyword evidence="2" id="KW-1185">Reference proteome</keyword>
<dbReference type="Proteomes" id="UP000268372">
    <property type="component" value="Unassembled WGS sequence"/>
</dbReference>
<accession>A0A3P1B2T4</accession>
<proteinExistence type="predicted"/>
<dbReference type="OrthoDB" id="710536at2"/>
<organism evidence="1 2">
    <name type="scientific">Paenimyroides viscosum</name>
    <dbReference type="NCBI Taxonomy" id="2488729"/>
    <lineage>
        <taxon>Bacteria</taxon>
        <taxon>Pseudomonadati</taxon>
        <taxon>Bacteroidota</taxon>
        <taxon>Flavobacteriia</taxon>
        <taxon>Flavobacteriales</taxon>
        <taxon>Flavobacteriaceae</taxon>
        <taxon>Paenimyroides</taxon>
    </lineage>
</organism>
<dbReference type="RefSeq" id="WP_124899307.1">
    <property type="nucleotide sequence ID" value="NZ_RQTJ01000013.1"/>
</dbReference>
<sequence length="95" mass="10952">MKVNKQIVIEIVNNLIDVRNKIFDQIVALGMETEFSEEVGGFTVGEMYHLELKHFEDSKNSSLRKLVELCRETEGTIFSLMNFNGIDEKEVKLNN</sequence>
<protein>
    <submittedName>
        <fullName evidence="1">Uncharacterized protein</fullName>
    </submittedName>
</protein>
<dbReference type="AlphaFoldDB" id="A0A3P1B2T4"/>
<name>A0A3P1B2T4_9FLAO</name>
<reference evidence="1 2" key="1">
    <citation type="submission" date="2018-11" db="EMBL/GenBank/DDBJ databases">
        <title>Flavobacterium sp. nov., YIM 102796 draft genome.</title>
        <authorList>
            <person name="Li G."/>
            <person name="Jiang Y."/>
        </authorList>
    </citation>
    <scope>NUCLEOTIDE SEQUENCE [LARGE SCALE GENOMIC DNA]</scope>
    <source>
        <strain evidence="1 2">YIM 102796</strain>
    </source>
</reference>
<gene>
    <name evidence="1" type="ORF">EG242_07635</name>
</gene>
<evidence type="ECO:0000313" key="1">
    <source>
        <dbReference type="EMBL" id="RRA94883.1"/>
    </source>
</evidence>
<dbReference type="EMBL" id="RQTJ01000013">
    <property type="protein sequence ID" value="RRA94883.1"/>
    <property type="molecule type" value="Genomic_DNA"/>
</dbReference>
<comment type="caution">
    <text evidence="1">The sequence shown here is derived from an EMBL/GenBank/DDBJ whole genome shotgun (WGS) entry which is preliminary data.</text>
</comment>
<evidence type="ECO:0000313" key="2">
    <source>
        <dbReference type="Proteomes" id="UP000268372"/>
    </source>
</evidence>